<name>A0A915Q2S1_9BILA</name>
<dbReference type="InterPro" id="IPR017441">
    <property type="entry name" value="Protein_kinase_ATP_BS"/>
</dbReference>
<feature type="binding site" evidence="6">
    <location>
        <position position="175"/>
    </location>
    <ligand>
        <name>ATP</name>
        <dbReference type="ChEBI" id="CHEBI:30616"/>
    </ligand>
</feature>
<evidence type="ECO:0000256" key="4">
    <source>
        <dbReference type="ARBA" id="ARBA00022840"/>
    </source>
</evidence>
<evidence type="ECO:0000259" key="7">
    <source>
        <dbReference type="PROSITE" id="PS50001"/>
    </source>
</evidence>
<dbReference type="SUPFAM" id="SSF56112">
    <property type="entry name" value="Protein kinase-like (PK-like)"/>
    <property type="match status" value="1"/>
</dbReference>
<dbReference type="AlphaFoldDB" id="A0A915Q2S1"/>
<reference evidence="9" key="1">
    <citation type="submission" date="2022-11" db="UniProtKB">
        <authorList>
            <consortium name="WormBaseParasite"/>
        </authorList>
    </citation>
    <scope>IDENTIFICATION</scope>
</reference>
<keyword evidence="5" id="KW-0727">SH2 domain</keyword>
<proteinExistence type="predicted"/>
<dbReference type="InterPro" id="IPR000980">
    <property type="entry name" value="SH2"/>
</dbReference>
<dbReference type="PROSITE" id="PS50001">
    <property type="entry name" value="SH2"/>
    <property type="match status" value="1"/>
</dbReference>
<keyword evidence="4 6" id="KW-0067">ATP-binding</keyword>
<keyword evidence="1" id="KW-0808">Transferase</keyword>
<dbReference type="GO" id="GO:0004672">
    <property type="term" value="F:protein kinase activity"/>
    <property type="evidence" value="ECO:0007669"/>
    <property type="project" value="InterPro"/>
</dbReference>
<dbReference type="WBParaSite" id="sdigi.contig813.g9809.t1">
    <property type="protein sequence ID" value="sdigi.contig813.g9809.t1"/>
    <property type="gene ID" value="sdigi.contig813.g9809"/>
</dbReference>
<dbReference type="Proteomes" id="UP000887581">
    <property type="component" value="Unplaced"/>
</dbReference>
<dbReference type="Pfam" id="PF07714">
    <property type="entry name" value="PK_Tyr_Ser-Thr"/>
    <property type="match status" value="1"/>
</dbReference>
<sequence length="248" mass="28148">MEKIETQPWYLGFLSRDHIASHLLKPGDWCVRSSGTNAERLLFVVTKVDEKNVRELKLVYKENLKERNSSTGTIIKKGSSDRLILLVPGWTLIDMKDKNMVDEESITYRSILELLSSESSFRQKMNLRSPINRPNYLLDDENLQITDTKLGTGHYAEVLKGKLKIGGEQISVAVKRCLQVDKVSIIDKRSTKDIIKIKLAKSQMIAEARLVSSFMHENIIKMYGVACNSAPVKVRYTTSEELIFVAIG</sequence>
<dbReference type="PROSITE" id="PS00107">
    <property type="entry name" value="PROTEIN_KINASE_ATP"/>
    <property type="match status" value="1"/>
</dbReference>
<evidence type="ECO:0000256" key="5">
    <source>
        <dbReference type="PROSITE-ProRule" id="PRU00191"/>
    </source>
</evidence>
<organism evidence="8 9">
    <name type="scientific">Setaria digitata</name>
    <dbReference type="NCBI Taxonomy" id="48799"/>
    <lineage>
        <taxon>Eukaryota</taxon>
        <taxon>Metazoa</taxon>
        <taxon>Ecdysozoa</taxon>
        <taxon>Nematoda</taxon>
        <taxon>Chromadorea</taxon>
        <taxon>Rhabditida</taxon>
        <taxon>Spirurina</taxon>
        <taxon>Spiruromorpha</taxon>
        <taxon>Filarioidea</taxon>
        <taxon>Setariidae</taxon>
        <taxon>Setaria</taxon>
    </lineage>
</organism>
<keyword evidence="2 6" id="KW-0547">Nucleotide-binding</keyword>
<dbReference type="Gene3D" id="3.30.505.10">
    <property type="entry name" value="SH2 domain"/>
    <property type="match status" value="1"/>
</dbReference>
<dbReference type="InterPro" id="IPR050198">
    <property type="entry name" value="Non-receptor_tyrosine_kinases"/>
</dbReference>
<accession>A0A915Q2S1</accession>
<dbReference type="GO" id="GO:0005524">
    <property type="term" value="F:ATP binding"/>
    <property type="evidence" value="ECO:0007669"/>
    <property type="project" value="UniProtKB-UniRule"/>
</dbReference>
<evidence type="ECO:0000313" key="9">
    <source>
        <dbReference type="WBParaSite" id="sdigi.contig813.g9809.t1"/>
    </source>
</evidence>
<evidence type="ECO:0000256" key="3">
    <source>
        <dbReference type="ARBA" id="ARBA00022777"/>
    </source>
</evidence>
<dbReference type="SUPFAM" id="SSF55550">
    <property type="entry name" value="SH2 domain"/>
    <property type="match status" value="1"/>
</dbReference>
<evidence type="ECO:0000256" key="1">
    <source>
        <dbReference type="ARBA" id="ARBA00022679"/>
    </source>
</evidence>
<dbReference type="Gene3D" id="3.30.200.20">
    <property type="entry name" value="Phosphorylase Kinase, domain 1"/>
    <property type="match status" value="1"/>
</dbReference>
<dbReference type="PANTHER" id="PTHR24418">
    <property type="entry name" value="TYROSINE-PROTEIN KINASE"/>
    <property type="match status" value="1"/>
</dbReference>
<dbReference type="InterPro" id="IPR011009">
    <property type="entry name" value="Kinase-like_dom_sf"/>
</dbReference>
<protein>
    <submittedName>
        <fullName evidence="9">SH2 domain-containing protein</fullName>
    </submittedName>
</protein>
<evidence type="ECO:0000256" key="2">
    <source>
        <dbReference type="ARBA" id="ARBA00022741"/>
    </source>
</evidence>
<feature type="domain" description="SH2" evidence="7">
    <location>
        <begin position="9"/>
        <end position="131"/>
    </location>
</feature>
<evidence type="ECO:0000256" key="6">
    <source>
        <dbReference type="PROSITE-ProRule" id="PRU10141"/>
    </source>
</evidence>
<keyword evidence="3" id="KW-0418">Kinase</keyword>
<keyword evidence="8" id="KW-1185">Reference proteome</keyword>
<evidence type="ECO:0000313" key="8">
    <source>
        <dbReference type="Proteomes" id="UP000887581"/>
    </source>
</evidence>
<dbReference type="InterPro" id="IPR036860">
    <property type="entry name" value="SH2_dom_sf"/>
</dbReference>
<dbReference type="InterPro" id="IPR001245">
    <property type="entry name" value="Ser-Thr/Tyr_kinase_cat_dom"/>
</dbReference>